<dbReference type="Proteomes" id="UP000756132">
    <property type="component" value="Chromosome 9"/>
</dbReference>
<evidence type="ECO:0000313" key="3">
    <source>
        <dbReference type="Proteomes" id="UP000756132"/>
    </source>
</evidence>
<feature type="domain" description="F-box" evidence="1">
    <location>
        <begin position="57"/>
        <end position="85"/>
    </location>
</feature>
<dbReference type="GeneID" id="71989481"/>
<dbReference type="InterPro" id="IPR001810">
    <property type="entry name" value="F-box_dom"/>
</dbReference>
<organism evidence="2 3">
    <name type="scientific">Passalora fulva</name>
    <name type="common">Tomato leaf mold</name>
    <name type="synonym">Cladosporium fulvum</name>
    <dbReference type="NCBI Taxonomy" id="5499"/>
    <lineage>
        <taxon>Eukaryota</taxon>
        <taxon>Fungi</taxon>
        <taxon>Dikarya</taxon>
        <taxon>Ascomycota</taxon>
        <taxon>Pezizomycotina</taxon>
        <taxon>Dothideomycetes</taxon>
        <taxon>Dothideomycetidae</taxon>
        <taxon>Mycosphaerellales</taxon>
        <taxon>Mycosphaerellaceae</taxon>
        <taxon>Fulvia</taxon>
    </lineage>
</organism>
<dbReference type="Pfam" id="PF00646">
    <property type="entry name" value="F-box"/>
    <property type="match status" value="1"/>
</dbReference>
<reference evidence="2" key="2">
    <citation type="journal article" date="2022" name="Microb. Genom.">
        <title>A chromosome-scale genome assembly of the tomato pathogen Cladosporium fulvum reveals a compartmentalized genome architecture and the presence of a dispensable chromosome.</title>
        <authorList>
            <person name="Zaccaron A.Z."/>
            <person name="Chen L.H."/>
            <person name="Samaras A."/>
            <person name="Stergiopoulos I."/>
        </authorList>
    </citation>
    <scope>NUCLEOTIDE SEQUENCE</scope>
    <source>
        <strain evidence="2">Race5_Kim</strain>
    </source>
</reference>
<reference evidence="2" key="1">
    <citation type="submission" date="2021-12" db="EMBL/GenBank/DDBJ databases">
        <authorList>
            <person name="Zaccaron A."/>
            <person name="Stergiopoulos I."/>
        </authorList>
    </citation>
    <scope>NUCLEOTIDE SEQUENCE</scope>
    <source>
        <strain evidence="2">Race5_Kim</strain>
    </source>
</reference>
<dbReference type="InterPro" id="IPR036047">
    <property type="entry name" value="F-box-like_dom_sf"/>
</dbReference>
<dbReference type="OrthoDB" id="3630143at2759"/>
<sequence length="298" mass="33664">MTPQTTPIPANMDPMLEGTLTSPSLCDTCTPTTLASSKNDLTQDSTTSAHEQVLNTYELLERILAHLPLKKLFTIQRVSRQWHGLMARSIPIRRKMFLQAASGPHQPQDVQGFLSYIGRPLFNPRTDVRVYHFRDSDYDFHDGGFGTFAKMRVEAEFMRKGDTLSIPMSSIGTTPCYGDVQPSWRKMLLMQPPATAMSVGTWGDDLVWDHVASEDAVATIWNPRGLTFADLEDVPETFKRQEKRFPMASMETDRFTLVFGEEVQKSDGHAHVSSVFEECSRTPDRGELCKCLRMLLEP</sequence>
<dbReference type="EMBL" id="CP090171">
    <property type="protein sequence ID" value="UJO21594.1"/>
    <property type="molecule type" value="Genomic_DNA"/>
</dbReference>
<evidence type="ECO:0000313" key="2">
    <source>
        <dbReference type="EMBL" id="UJO21594.1"/>
    </source>
</evidence>
<gene>
    <name evidence="2" type="ORF">CLAFUR5_09603</name>
</gene>
<name>A0A9Q8UT70_PASFU</name>
<dbReference type="RefSeq" id="XP_047765960.1">
    <property type="nucleotide sequence ID" value="XM_047908751.1"/>
</dbReference>
<protein>
    <recommendedName>
        <fullName evidence="1">F-box domain-containing protein</fullName>
    </recommendedName>
</protein>
<accession>A0A9Q8UT70</accession>
<dbReference type="KEGG" id="ffu:CLAFUR5_09603"/>
<dbReference type="SUPFAM" id="SSF81383">
    <property type="entry name" value="F-box domain"/>
    <property type="match status" value="1"/>
</dbReference>
<evidence type="ECO:0000259" key="1">
    <source>
        <dbReference type="Pfam" id="PF00646"/>
    </source>
</evidence>
<keyword evidence="3" id="KW-1185">Reference proteome</keyword>
<dbReference type="AlphaFoldDB" id="A0A9Q8UT70"/>
<dbReference type="Gene3D" id="1.20.1280.50">
    <property type="match status" value="1"/>
</dbReference>
<proteinExistence type="predicted"/>